<keyword evidence="4" id="KW-0812">Transmembrane</keyword>
<evidence type="ECO:0000256" key="8">
    <source>
        <dbReference type="ARBA" id="ARBA00023224"/>
    </source>
</evidence>
<accession>A0ABS6Q967</accession>
<comment type="subcellular location">
    <subcellularLocation>
        <location evidence="1">Cell membrane</location>
        <topology evidence="1">Multi-pass membrane protein</topology>
    </subcellularLocation>
</comment>
<evidence type="ECO:0000313" key="12">
    <source>
        <dbReference type="EMBL" id="MBV4490739.1"/>
    </source>
</evidence>
<feature type="domain" description="Methyl-accepting transducer" evidence="10">
    <location>
        <begin position="195"/>
        <end position="370"/>
    </location>
</feature>
<dbReference type="InterPro" id="IPR004089">
    <property type="entry name" value="MCPsignal_dom"/>
</dbReference>
<dbReference type="Gene3D" id="1.10.287.950">
    <property type="entry name" value="Methyl-accepting chemotaxis protein"/>
    <property type="match status" value="1"/>
</dbReference>
<keyword evidence="13" id="KW-1185">Reference proteome</keyword>
<evidence type="ECO:0000256" key="4">
    <source>
        <dbReference type="ARBA" id="ARBA00022692"/>
    </source>
</evidence>
<proteinExistence type="predicted"/>
<evidence type="ECO:0000256" key="9">
    <source>
        <dbReference type="PROSITE-ProRule" id="PRU00284"/>
    </source>
</evidence>
<evidence type="ECO:0000259" key="11">
    <source>
        <dbReference type="PROSITE" id="PS50113"/>
    </source>
</evidence>
<dbReference type="Proteomes" id="UP000609530">
    <property type="component" value="Unassembled WGS sequence"/>
</dbReference>
<dbReference type="SUPFAM" id="SSF55785">
    <property type="entry name" value="PYP-like sensor domain (PAS domain)"/>
    <property type="match status" value="2"/>
</dbReference>
<sequence length="370" mass="39437">MFNRQLKAALVERDAEILSLRLRLAQIEQGPFMRLDTQGRVVELNPACAAALGAEPGSAVGQPLAQWLPTPAQQGQALLDALLRSTAVIQFGLDGTVLDANPMFLDAMGYRLEQVVGRHHQMFCSATQVSNPDYAVFWQTLNAGRYVAGRFCRLDRQGREVWLEASYNPVTDARGRLVKVVKFASVVTDQVRREEEVKRAAQVALEVSRSTDAGASEGVAVMHAMEQSMQDVARQMQAAGVTISALGEQSTSISAIVQTIGGIAAQTNLLALNAAIEAARAGEQGRGFAVVADEVRKLAARTSTATAEIDAVVARNQLLASQAVSEVERSRMEAASALQLAVQAGTAISAIQAGARKAVDAVERVSEDLG</sequence>
<evidence type="ECO:0000313" key="13">
    <source>
        <dbReference type="Proteomes" id="UP000609530"/>
    </source>
</evidence>
<evidence type="ECO:0000256" key="7">
    <source>
        <dbReference type="ARBA" id="ARBA00023136"/>
    </source>
</evidence>
<evidence type="ECO:0000256" key="1">
    <source>
        <dbReference type="ARBA" id="ARBA00004651"/>
    </source>
</evidence>
<dbReference type="Pfam" id="PF00015">
    <property type="entry name" value="MCPsignal"/>
    <property type="match status" value="1"/>
</dbReference>
<dbReference type="SMART" id="SM00283">
    <property type="entry name" value="MA"/>
    <property type="match status" value="1"/>
</dbReference>
<dbReference type="CDD" id="cd00130">
    <property type="entry name" value="PAS"/>
    <property type="match status" value="2"/>
</dbReference>
<dbReference type="PROSITE" id="PS50113">
    <property type="entry name" value="PAC"/>
    <property type="match status" value="1"/>
</dbReference>
<gene>
    <name evidence="12" type="ORF">HU760_009020</name>
</gene>
<dbReference type="Pfam" id="PF13426">
    <property type="entry name" value="PAS_9"/>
    <property type="match status" value="1"/>
</dbReference>
<evidence type="ECO:0000259" key="10">
    <source>
        <dbReference type="PROSITE" id="PS50111"/>
    </source>
</evidence>
<dbReference type="InterPro" id="IPR035965">
    <property type="entry name" value="PAS-like_dom_sf"/>
</dbReference>
<dbReference type="NCBIfam" id="TIGR00229">
    <property type="entry name" value="sensory_box"/>
    <property type="match status" value="1"/>
</dbReference>
<dbReference type="InterPro" id="IPR000700">
    <property type="entry name" value="PAS-assoc_C"/>
</dbReference>
<dbReference type="PROSITE" id="PS50111">
    <property type="entry name" value="CHEMOTAXIS_TRANSDUC_2"/>
    <property type="match status" value="1"/>
</dbReference>
<feature type="domain" description="PAC" evidence="11">
    <location>
        <begin position="145"/>
        <end position="199"/>
    </location>
</feature>
<evidence type="ECO:0000256" key="2">
    <source>
        <dbReference type="ARBA" id="ARBA00022475"/>
    </source>
</evidence>
<organism evidence="12 13">
    <name type="scientific">Pseudomonas oryzicola</name>
    <dbReference type="NCBI Taxonomy" id="485876"/>
    <lineage>
        <taxon>Bacteria</taxon>
        <taxon>Pseudomonadati</taxon>
        <taxon>Pseudomonadota</taxon>
        <taxon>Gammaproteobacteria</taxon>
        <taxon>Pseudomonadales</taxon>
        <taxon>Pseudomonadaceae</taxon>
        <taxon>Pseudomonas</taxon>
    </lineage>
</organism>
<comment type="caution">
    <text evidence="12">The sequence shown here is derived from an EMBL/GenBank/DDBJ whole genome shotgun (WGS) entry which is preliminary data.</text>
</comment>
<keyword evidence="5" id="KW-0418">Kinase</keyword>
<dbReference type="SUPFAM" id="SSF58104">
    <property type="entry name" value="Methyl-accepting chemotaxis protein (MCP) signaling domain"/>
    <property type="match status" value="1"/>
</dbReference>
<keyword evidence="7" id="KW-0472">Membrane</keyword>
<reference evidence="12 13" key="1">
    <citation type="journal article" date="2020" name="Microorganisms">
        <title>Reliable Identification of Environmental Pseudomonas Isolates Using the rpoD Gene.</title>
        <authorList>
            <consortium name="The Broad Institute Genome Sequencing Platform"/>
            <person name="Girard L."/>
            <person name="Lood C."/>
            <person name="Rokni-Zadeh H."/>
            <person name="van Noort V."/>
            <person name="Lavigne R."/>
            <person name="De Mot R."/>
        </authorList>
    </citation>
    <scope>NUCLEOTIDE SEQUENCE [LARGE SCALE GENOMIC DNA]</scope>
    <source>
        <strain evidence="12 13">RD9SR1</strain>
    </source>
</reference>
<name>A0ABS6Q967_9PSED</name>
<protein>
    <submittedName>
        <fullName evidence="12">PAS domain-containing protein</fullName>
    </submittedName>
</protein>
<dbReference type="PANTHER" id="PTHR32089">
    <property type="entry name" value="METHYL-ACCEPTING CHEMOTAXIS PROTEIN MCPB"/>
    <property type="match status" value="1"/>
</dbReference>
<evidence type="ECO:0000256" key="6">
    <source>
        <dbReference type="ARBA" id="ARBA00022989"/>
    </source>
</evidence>
<keyword evidence="8 9" id="KW-0807">Transducer</keyword>
<dbReference type="EMBL" id="JABWRZ020000001">
    <property type="protein sequence ID" value="MBV4490739.1"/>
    <property type="molecule type" value="Genomic_DNA"/>
</dbReference>
<dbReference type="InterPro" id="IPR013656">
    <property type="entry name" value="PAS_4"/>
</dbReference>
<dbReference type="Pfam" id="PF08448">
    <property type="entry name" value="PAS_4"/>
    <property type="match status" value="1"/>
</dbReference>
<keyword evidence="2" id="KW-1003">Cell membrane</keyword>
<keyword evidence="5" id="KW-0808">Transferase</keyword>
<dbReference type="Gene3D" id="3.30.450.20">
    <property type="entry name" value="PAS domain"/>
    <property type="match status" value="2"/>
</dbReference>
<dbReference type="InterPro" id="IPR000014">
    <property type="entry name" value="PAS"/>
</dbReference>
<evidence type="ECO:0000256" key="5">
    <source>
        <dbReference type="ARBA" id="ARBA00022777"/>
    </source>
</evidence>
<evidence type="ECO:0000256" key="3">
    <source>
        <dbReference type="ARBA" id="ARBA00022481"/>
    </source>
</evidence>
<dbReference type="PANTHER" id="PTHR32089:SF119">
    <property type="entry name" value="METHYL-ACCEPTING CHEMOTAXIS PROTEIN CTPL"/>
    <property type="match status" value="1"/>
</dbReference>
<keyword evidence="3" id="KW-0488">Methylation</keyword>
<keyword evidence="6" id="KW-1133">Transmembrane helix</keyword>